<dbReference type="InterPro" id="IPR029041">
    <property type="entry name" value="FAD-linked_oxidoreductase-like"/>
</dbReference>
<dbReference type="EC" id="1.5.5.2" evidence="5"/>
<organism evidence="10 11">
    <name type="scientific">SAR86 cluster bacterium SAR86B</name>
    <dbReference type="NCBI Taxonomy" id="1123867"/>
    <lineage>
        <taxon>Bacteria</taxon>
        <taxon>Pseudomonadati</taxon>
        <taxon>Pseudomonadota</taxon>
        <taxon>Gammaproteobacteria</taxon>
        <taxon>SAR86 cluster</taxon>
    </lineage>
</organism>
<dbReference type="NCBIfam" id="TIGR01238">
    <property type="entry name" value="D1pyr5carbox3"/>
    <property type="match status" value="1"/>
</dbReference>
<sequence length="1015" mass="113853">MISINKNKYANDNFVLELYKQESDFLDNPAIQSDAENIILACRSNKDKRTKLDAFLSEYGLSNNEGVALMCLAESVLRIPDSKTRDLMISEKLSEGKWIDHLNKADSLFVNASTWGLLLAGKIVKTPKRWADNPNHFIQDLLSKSGEFPIRSSVLAAMQILSKEFVMARDFDEINKISSNINDSCSFDMLGEAARTERQALNYFESYLEAIQQTHKVNSKTSFKNGVSIKLSALYPRYETKQFNDVHKILYKRVLDLLYKAIELDVPITIDAEEQNRLSLSISLFERVLNDQKIKDWNGIGFAIQAYGKRIFELIDFFDAQTANRAQIHLRLVKGAYWDYEIKNSQLKGYPGYPVYSQKAITDLSYLLAAKNLFQKQNIYPKFATHNAHTIAAIQHLSDGKEFEMQRLYGMGELLYDCADRVFDTNINKSVYAPIGSYKDLLPYLVRRLLENGANSSFINRLLDEKVEPKTLATNPIKSIKEKNKAIALPLEIFNNRKNSRGFDMDEQENLNDLKIKLDSFEKTKIEATSIYNNFNKSELIEQETLSINNHKIIGSFKNETSESITKNFLPSLDSHVWSIKNMTFKNRSEIFNNIADYIESNHIDLIYFLQHEAGKILEDAHDEIREAIDFLRYYSKQIDQDINSILQGPTGEENKLIYNPKGNFLCISPWNFPVAIVIGQITAALAAGNRVILKPSEHTPILGYLVVKIFHENGIPKDSLLLVLGDGVVGDALTKSNAIDGVAFTGSVATAKKIQSNLNKAQEKIVNLVAETGGQNFMLVDSSALLEQVTDDVMRSAFNSSGQRCSALRALIIQEDIYDELKDMLIGAMKELKIGDASNIETDLGPIISKNSKDNLTSYIDACKKNGLNVIQPKSAPDGNYIPPTLIEINDLNVLTNEQFGPILHLVRIKQSKIESIAQSVNELGFGLTFGIHSRIESRIEKIVNGLEVGNIYVNRDMVGAVVGVQPFGGIGLSGSGFKAGGPNYLKQFMNEKVVSTNTVAFGGNTDLLNIEEE</sequence>
<dbReference type="HOGENOM" id="CLU_005682_1_0_6"/>
<comment type="catalytic activity">
    <reaction evidence="5">
        <text>L-proline + a quinone = (S)-1-pyrroline-5-carboxylate + a quinol + H(+)</text>
        <dbReference type="Rhea" id="RHEA:23784"/>
        <dbReference type="ChEBI" id="CHEBI:15378"/>
        <dbReference type="ChEBI" id="CHEBI:17388"/>
        <dbReference type="ChEBI" id="CHEBI:24646"/>
        <dbReference type="ChEBI" id="CHEBI:60039"/>
        <dbReference type="ChEBI" id="CHEBI:132124"/>
        <dbReference type="EC" id="1.5.5.2"/>
    </reaction>
</comment>
<reference evidence="10 11" key="1">
    <citation type="journal article" date="2012" name="ISME J.">
        <title>Genomic insights to SAR86, an abundant and uncultivated marine bacterial lineage.</title>
        <authorList>
            <person name="Dupont C.L."/>
            <person name="Rusch D.B."/>
            <person name="Yooseph S."/>
            <person name="Lombardo M.J."/>
            <person name="Richter R.A."/>
            <person name="Valas R."/>
            <person name="Novotny M."/>
            <person name="Yee-Greenbaum J."/>
            <person name="Selengut J.D."/>
            <person name="Haft D.H."/>
            <person name="Halpern A.L."/>
            <person name="Lasken R.S."/>
            <person name="Nealson K."/>
            <person name="Friedman R."/>
            <person name="Venter J.C."/>
        </authorList>
    </citation>
    <scope>NUCLEOTIDE SEQUENCE [LARGE SCALE GENOMIC DNA]</scope>
</reference>
<comment type="catalytic activity">
    <reaction evidence="4 5">
        <text>L-glutamate 5-semialdehyde + NAD(+) + H2O = L-glutamate + NADH + 2 H(+)</text>
        <dbReference type="Rhea" id="RHEA:30235"/>
        <dbReference type="ChEBI" id="CHEBI:15377"/>
        <dbReference type="ChEBI" id="CHEBI:15378"/>
        <dbReference type="ChEBI" id="CHEBI:29985"/>
        <dbReference type="ChEBI" id="CHEBI:57540"/>
        <dbReference type="ChEBI" id="CHEBI:57945"/>
        <dbReference type="ChEBI" id="CHEBI:58066"/>
        <dbReference type="EC" id="1.2.1.88"/>
    </reaction>
</comment>
<dbReference type="InterPro" id="IPR024082">
    <property type="entry name" value="PRODH_PutA_dom_II"/>
</dbReference>
<dbReference type="InterPro" id="IPR024089">
    <property type="entry name" value="PRODH_PutA_dom_I/II"/>
</dbReference>
<keyword evidence="2 5" id="KW-0560">Oxidoreductase</keyword>
<dbReference type="GO" id="GO:0004657">
    <property type="term" value="F:proline dehydrogenase activity"/>
    <property type="evidence" value="ECO:0007669"/>
    <property type="project" value="UniProtKB-UniRule"/>
</dbReference>
<dbReference type="GO" id="GO:0003700">
    <property type="term" value="F:DNA-binding transcription factor activity"/>
    <property type="evidence" value="ECO:0007669"/>
    <property type="project" value="InterPro"/>
</dbReference>
<evidence type="ECO:0000256" key="6">
    <source>
        <dbReference type="PIRSR" id="PIRSR000197-1"/>
    </source>
</evidence>
<dbReference type="Gene3D" id="3.40.605.10">
    <property type="entry name" value="Aldehyde Dehydrogenase, Chain A, domain 1"/>
    <property type="match status" value="1"/>
</dbReference>
<evidence type="ECO:0000256" key="4">
    <source>
        <dbReference type="ARBA" id="ARBA00048142"/>
    </source>
</evidence>
<dbReference type="InterPro" id="IPR016160">
    <property type="entry name" value="Ald_DH_CS_CYS"/>
</dbReference>
<dbReference type="EMBL" id="JH611165">
    <property type="protein sequence ID" value="EJP73689.1"/>
    <property type="molecule type" value="Genomic_DNA"/>
</dbReference>
<dbReference type="AlphaFoldDB" id="J4KT20"/>
<feature type="domain" description="Proline dehydrogenase" evidence="8">
    <location>
        <begin position="183"/>
        <end position="461"/>
    </location>
</feature>
<comment type="function">
    <text evidence="5">Oxidizes proline to glutamate for use as a carbon and nitrogen source.</text>
</comment>
<dbReference type="PROSITE" id="PS00070">
    <property type="entry name" value="ALDEHYDE_DEHYDR_CYS"/>
    <property type="match status" value="1"/>
</dbReference>
<dbReference type="Gene3D" id="3.40.309.10">
    <property type="entry name" value="Aldehyde Dehydrogenase, Chain A, domain 2"/>
    <property type="match status" value="1"/>
</dbReference>
<dbReference type="Pfam" id="PF01619">
    <property type="entry name" value="Pro_dh"/>
    <property type="match status" value="1"/>
</dbReference>
<evidence type="ECO:0000256" key="3">
    <source>
        <dbReference type="ARBA" id="ARBA00023027"/>
    </source>
</evidence>
<dbReference type="Gene3D" id="1.20.5.460">
    <property type="entry name" value="Single helix bin"/>
    <property type="match status" value="1"/>
</dbReference>
<keyword evidence="5" id="KW-0805">Transcription regulation</keyword>
<keyword evidence="5" id="KW-0274">FAD</keyword>
<comment type="pathway">
    <text evidence="1 5">Amino-acid degradation; L-proline degradation into L-glutamate; L-glutamate from L-proline: step 2/2.</text>
</comment>
<dbReference type="InterPro" id="IPR025703">
    <property type="entry name" value="Bifunct_PutA"/>
</dbReference>
<dbReference type="Pfam" id="PF14850">
    <property type="entry name" value="Pro_dh-DNA_bdg"/>
    <property type="match status" value="1"/>
</dbReference>
<keyword evidence="5" id="KW-0238">DNA-binding</keyword>
<evidence type="ECO:0000256" key="1">
    <source>
        <dbReference type="ARBA" id="ARBA00004786"/>
    </source>
</evidence>
<dbReference type="InterPro" id="IPR016163">
    <property type="entry name" value="Ald_DH_C"/>
</dbReference>
<protein>
    <recommendedName>
        <fullName evidence="5">Bifunctional protein PutA</fullName>
    </recommendedName>
    <domain>
        <recommendedName>
            <fullName evidence="5">Proline dehydrogenase</fullName>
            <ecNumber evidence="5">1.5.5.2</ecNumber>
        </recommendedName>
        <alternativeName>
            <fullName evidence="5">Proline oxidase</fullName>
        </alternativeName>
    </domain>
    <domain>
        <recommendedName>
            <fullName evidence="5">Delta-1-pyrroline-5-carboxylate dehydrogenase</fullName>
            <shortName evidence="5">P5C dehydrogenase</shortName>
            <ecNumber evidence="5">1.2.1.88</ecNumber>
        </recommendedName>
        <alternativeName>
            <fullName evidence="5">L-glutamate gamma-semialdehyde dehydrogenase</fullName>
        </alternativeName>
    </domain>
</protein>
<keyword evidence="5" id="KW-0285">Flavoprotein</keyword>
<evidence type="ECO:0000259" key="7">
    <source>
        <dbReference type="Pfam" id="PF00171"/>
    </source>
</evidence>
<keyword evidence="5" id="KW-0678">Repressor</keyword>
<comment type="pathway">
    <text evidence="5">Amino-acid degradation; L-proline degradation into L-glutamate; L-glutamate from L-proline: step 1/2.</text>
</comment>
<gene>
    <name evidence="10" type="primary">putA</name>
    <name evidence="10" type="ORF">NT02SARS_0076</name>
</gene>
<comment type="cofactor">
    <cofactor evidence="5">
        <name>FAD</name>
        <dbReference type="ChEBI" id="CHEBI:57692"/>
    </cofactor>
</comment>
<dbReference type="PANTHER" id="PTHR42862:SF1">
    <property type="entry name" value="DELTA-1-PYRROLINE-5-CARBOXYLATE DEHYDROGENASE 2, ISOFORM A-RELATED"/>
    <property type="match status" value="1"/>
</dbReference>
<dbReference type="NCBIfam" id="NF008869">
    <property type="entry name" value="PRK11904.1"/>
    <property type="match status" value="1"/>
</dbReference>
<feature type="active site" evidence="6">
    <location>
        <position position="772"/>
    </location>
</feature>
<evidence type="ECO:0000256" key="5">
    <source>
        <dbReference type="PIRNR" id="PIRNR000197"/>
    </source>
</evidence>
<dbReference type="Proteomes" id="UP000010116">
    <property type="component" value="Unassembled WGS sequence"/>
</dbReference>
<dbReference type="CDD" id="cd07125">
    <property type="entry name" value="ALDH_PutA-P5CDH"/>
    <property type="match status" value="1"/>
</dbReference>
<dbReference type="PANTHER" id="PTHR42862">
    <property type="entry name" value="DELTA-1-PYRROLINE-5-CARBOXYLATE DEHYDROGENASE 1, ISOFORM A-RELATED"/>
    <property type="match status" value="1"/>
</dbReference>
<dbReference type="InterPro" id="IPR016162">
    <property type="entry name" value="Ald_DH_N"/>
</dbReference>
<dbReference type="GO" id="GO:0003677">
    <property type="term" value="F:DNA binding"/>
    <property type="evidence" value="ECO:0007669"/>
    <property type="project" value="UniProtKB-KW"/>
</dbReference>
<comment type="similarity">
    <text evidence="5">In the N-terminal section; belongs to the proline dehydrogenase family.</text>
</comment>
<dbReference type="GO" id="GO:0003842">
    <property type="term" value="F:L-glutamate gamma-semialdehyde dehydrogenase activity"/>
    <property type="evidence" value="ECO:0007669"/>
    <property type="project" value="UniProtKB-UniRule"/>
</dbReference>
<feature type="domain" description="Aldehyde dehydrogenase" evidence="7">
    <location>
        <begin position="547"/>
        <end position="996"/>
    </location>
</feature>
<feature type="domain" description="Proline dehydrogenase PutA" evidence="9">
    <location>
        <begin position="52"/>
        <end position="165"/>
    </location>
</feature>
<accession>J4KT20</accession>
<feature type="active site" evidence="6">
    <location>
        <position position="806"/>
    </location>
</feature>
<proteinExistence type="inferred from homology"/>
<evidence type="ECO:0000259" key="8">
    <source>
        <dbReference type="Pfam" id="PF01619"/>
    </source>
</evidence>
<dbReference type="SUPFAM" id="SSF81935">
    <property type="entry name" value="N-terminal domain of bifunctional PutA protein"/>
    <property type="match status" value="1"/>
</dbReference>
<evidence type="ECO:0000313" key="11">
    <source>
        <dbReference type="Proteomes" id="UP000010116"/>
    </source>
</evidence>
<keyword evidence="5" id="KW-0642">Proline metabolism</keyword>
<evidence type="ECO:0000313" key="10">
    <source>
        <dbReference type="EMBL" id="EJP73689.1"/>
    </source>
</evidence>
<comment type="similarity">
    <text evidence="5">In the C-terminal section; belongs to the aldehyde dehydrogenase family.</text>
</comment>
<dbReference type="InterPro" id="IPR015590">
    <property type="entry name" value="Aldehyde_DH_dom"/>
</dbReference>
<dbReference type="SUPFAM" id="SSF51730">
    <property type="entry name" value="FAD-linked oxidoreductase"/>
    <property type="match status" value="1"/>
</dbReference>
<dbReference type="Gene3D" id="3.20.20.220">
    <property type="match status" value="1"/>
</dbReference>
<dbReference type="InterPro" id="IPR050485">
    <property type="entry name" value="Proline_metab_enzyme"/>
</dbReference>
<name>J4KT20_9GAMM</name>
<evidence type="ECO:0000259" key="9">
    <source>
        <dbReference type="Pfam" id="PF14850"/>
    </source>
</evidence>
<dbReference type="UniPathway" id="UPA00261">
    <property type="reaction ID" value="UER00373"/>
</dbReference>
<keyword evidence="5" id="KW-0804">Transcription</keyword>
<dbReference type="InterPro" id="IPR005933">
    <property type="entry name" value="PutA_C"/>
</dbReference>
<dbReference type="SUPFAM" id="SSF53720">
    <property type="entry name" value="ALDH-like"/>
    <property type="match status" value="1"/>
</dbReference>
<dbReference type="FunFam" id="3.40.309.10:FF:000005">
    <property type="entry name" value="1-pyrroline-5-carboxylate dehydrogenase 1"/>
    <property type="match status" value="1"/>
</dbReference>
<dbReference type="PIRSF" id="PIRSF000197">
    <property type="entry name" value="Bifunct_PutA"/>
    <property type="match status" value="1"/>
</dbReference>
<dbReference type="Pfam" id="PF00171">
    <property type="entry name" value="Aldedh"/>
    <property type="match status" value="1"/>
</dbReference>
<dbReference type="EC" id="1.2.1.88" evidence="5"/>
<keyword evidence="3 5" id="KW-0520">NAD</keyword>
<dbReference type="GO" id="GO:0010133">
    <property type="term" value="P:L-proline catabolic process to L-glutamate"/>
    <property type="evidence" value="ECO:0007669"/>
    <property type="project" value="UniProtKB-UniRule"/>
</dbReference>
<dbReference type="InterPro" id="IPR002872">
    <property type="entry name" value="Proline_DH_dom"/>
</dbReference>
<evidence type="ECO:0000256" key="2">
    <source>
        <dbReference type="ARBA" id="ARBA00023002"/>
    </source>
</evidence>
<dbReference type="GO" id="GO:0009898">
    <property type="term" value="C:cytoplasmic side of plasma membrane"/>
    <property type="evidence" value="ECO:0007669"/>
    <property type="project" value="TreeGrafter"/>
</dbReference>
<dbReference type="InterPro" id="IPR016161">
    <property type="entry name" value="Ald_DH/histidinol_DH"/>
</dbReference>